<feature type="domain" description="CAAX prenyl protease 2/Lysostaphin resistance protein A-like" evidence="3">
    <location>
        <begin position="254"/>
        <end position="356"/>
    </location>
</feature>
<keyword evidence="2" id="KW-1133">Transmembrane helix</keyword>
<proteinExistence type="inferred from homology"/>
<dbReference type="GO" id="GO:0080120">
    <property type="term" value="P:CAAX-box protein maturation"/>
    <property type="evidence" value="ECO:0007669"/>
    <property type="project" value="UniProtKB-ARBA"/>
</dbReference>
<dbReference type="Pfam" id="PF02517">
    <property type="entry name" value="Rce1-like"/>
    <property type="match status" value="1"/>
</dbReference>
<dbReference type="RefSeq" id="WP_152260136.1">
    <property type="nucleotide sequence ID" value="NZ_CP045143.1"/>
</dbReference>
<reference evidence="4 5" key="1">
    <citation type="submission" date="2019-10" db="EMBL/GenBank/DDBJ databases">
        <title>The completed genome of Lactobacillus harbinensis M1.</title>
        <authorList>
            <person name="Zheng Y."/>
        </authorList>
    </citation>
    <scope>NUCLEOTIDE SEQUENCE [LARGE SCALE GENOMIC DNA]</scope>
    <source>
        <strain evidence="4 5">M1</strain>
    </source>
</reference>
<evidence type="ECO:0000256" key="2">
    <source>
        <dbReference type="SAM" id="Phobius"/>
    </source>
</evidence>
<accession>A0A5P8M1W7</accession>
<feature type="transmembrane region" description="Helical" evidence="2">
    <location>
        <begin position="213"/>
        <end position="234"/>
    </location>
</feature>
<gene>
    <name evidence="4" type="ORF">D1010_01785</name>
</gene>
<keyword evidence="4" id="KW-0482">Metalloprotease</keyword>
<dbReference type="GO" id="GO:0004175">
    <property type="term" value="F:endopeptidase activity"/>
    <property type="evidence" value="ECO:0007669"/>
    <property type="project" value="UniProtKB-ARBA"/>
</dbReference>
<feature type="transmembrane region" description="Helical" evidence="2">
    <location>
        <begin position="20"/>
        <end position="38"/>
    </location>
</feature>
<dbReference type="InterPro" id="IPR003675">
    <property type="entry name" value="Rce1/LyrA-like_dom"/>
</dbReference>
<evidence type="ECO:0000313" key="4">
    <source>
        <dbReference type="EMBL" id="QFR22274.1"/>
    </source>
</evidence>
<feature type="transmembrane region" description="Helical" evidence="2">
    <location>
        <begin position="375"/>
        <end position="393"/>
    </location>
</feature>
<dbReference type="GO" id="GO:0006508">
    <property type="term" value="P:proteolysis"/>
    <property type="evidence" value="ECO:0007669"/>
    <property type="project" value="UniProtKB-KW"/>
</dbReference>
<keyword evidence="4" id="KW-0378">Hydrolase</keyword>
<keyword evidence="4" id="KW-0645">Protease</keyword>
<protein>
    <submittedName>
        <fullName evidence="4">CPBP family intramembrane metalloprotease</fullName>
    </submittedName>
</protein>
<evidence type="ECO:0000313" key="5">
    <source>
        <dbReference type="Proteomes" id="UP000326779"/>
    </source>
</evidence>
<feature type="transmembrane region" description="Helical" evidence="2">
    <location>
        <begin position="183"/>
        <end position="201"/>
    </location>
</feature>
<feature type="transmembrane region" description="Helical" evidence="2">
    <location>
        <begin position="109"/>
        <end position="130"/>
    </location>
</feature>
<organism evidence="4 5">
    <name type="scientific">Schleiferilactobacillus harbinensis</name>
    <dbReference type="NCBI Taxonomy" id="304207"/>
    <lineage>
        <taxon>Bacteria</taxon>
        <taxon>Bacillati</taxon>
        <taxon>Bacillota</taxon>
        <taxon>Bacilli</taxon>
        <taxon>Lactobacillales</taxon>
        <taxon>Lactobacillaceae</taxon>
        <taxon>Schleiferilactobacillus</taxon>
    </lineage>
</organism>
<dbReference type="EMBL" id="CP045143">
    <property type="protein sequence ID" value="QFR22274.1"/>
    <property type="molecule type" value="Genomic_DNA"/>
</dbReference>
<dbReference type="Proteomes" id="UP000326779">
    <property type="component" value="Chromosome"/>
</dbReference>
<dbReference type="KEGG" id="lhb:D1010_01785"/>
<sequence length="422" mass="47092">MNPRPIYSNSRPVSVTAFWRWWFVVQGSLLTAWSLATIDSHVKASYIVLGVIAGIIEGILLLLSTLRVPRNILVRFLFALNVLLQITAYPLIVALGVNNLLLHAGIARPLIASLVMIVITVLVIVIHIPYAMALFAPLNNGWAQNIAMIYGFAWIVGGSQFMMGKVNKNVYSHIWRDLLNTGVYGAILFVVVGAIAMYQWGYRGPSWRFNPLAQPWILALLAASCLLFLGWNTFTNPNSFRSLYTWEFHLKSVTFYWFAQGLEPGIAEEWLWRYIILALLLTGLRKSRWQIPGSVFLTGLLFGLWHATNALGGAQGVLATAVQMQFAMVSGWFMAALYLYSGSFSVPMIFHALIDILAMMATGSIVSTAPTRNEYIWSTVTELVFVAISIWLLTGKRRTAMQWTVDNIVPGNPLHFATPFVG</sequence>
<feature type="transmembrane region" description="Helical" evidence="2">
    <location>
        <begin position="289"/>
        <end position="308"/>
    </location>
</feature>
<evidence type="ECO:0000259" key="3">
    <source>
        <dbReference type="Pfam" id="PF02517"/>
    </source>
</evidence>
<keyword evidence="2" id="KW-0472">Membrane</keyword>
<evidence type="ECO:0000256" key="1">
    <source>
        <dbReference type="ARBA" id="ARBA00009067"/>
    </source>
</evidence>
<feature type="transmembrane region" description="Helical" evidence="2">
    <location>
        <begin position="72"/>
        <end position="97"/>
    </location>
</feature>
<dbReference type="GO" id="GO:0008237">
    <property type="term" value="F:metallopeptidase activity"/>
    <property type="evidence" value="ECO:0007669"/>
    <property type="project" value="UniProtKB-KW"/>
</dbReference>
<comment type="similarity">
    <text evidence="1">Belongs to the UPF0177 family.</text>
</comment>
<feature type="transmembrane region" description="Helical" evidence="2">
    <location>
        <begin position="142"/>
        <end position="162"/>
    </location>
</feature>
<feature type="transmembrane region" description="Helical" evidence="2">
    <location>
        <begin position="45"/>
        <end position="66"/>
    </location>
</feature>
<dbReference type="AlphaFoldDB" id="A0A5P8M1W7"/>
<keyword evidence="2" id="KW-0812">Transmembrane</keyword>
<name>A0A5P8M1W7_9LACO</name>